<evidence type="ECO:0000256" key="1">
    <source>
        <dbReference type="SAM" id="MobiDB-lite"/>
    </source>
</evidence>
<reference evidence="2 3" key="1">
    <citation type="submission" date="2017-01" db="EMBL/GenBank/DDBJ databases">
        <authorList>
            <person name="Mah S.A."/>
            <person name="Swanson W.J."/>
            <person name="Moy G.W."/>
            <person name="Vacquier V.D."/>
        </authorList>
    </citation>
    <scope>NUCLEOTIDE SEQUENCE [LARGE SCALE GENOMIC DNA]</scope>
    <source>
        <strain evidence="2 3">CGMCC 1.8909</strain>
    </source>
</reference>
<sequence>MAKSAVGYWVLIPGIYMTSDKKDDQNDSEREREPLEADDCARPDEWERVSFEDLPTPDTGEHPIPEPNELTEERTQDSSP</sequence>
<evidence type="ECO:0000313" key="3">
    <source>
        <dbReference type="Proteomes" id="UP000185687"/>
    </source>
</evidence>
<feature type="compositionally biased region" description="Basic and acidic residues" evidence="1">
    <location>
        <begin position="71"/>
        <end position="80"/>
    </location>
</feature>
<keyword evidence="3" id="KW-1185">Reference proteome</keyword>
<gene>
    <name evidence="2" type="ORF">SAMN05421809_3561</name>
</gene>
<name>A0A1N7FY29_9EURY</name>
<feature type="compositionally biased region" description="Basic and acidic residues" evidence="1">
    <location>
        <begin position="19"/>
        <end position="51"/>
    </location>
</feature>
<organism evidence="2 3">
    <name type="scientific">Natronorubrum daqingense</name>
    <dbReference type="NCBI Taxonomy" id="588898"/>
    <lineage>
        <taxon>Archaea</taxon>
        <taxon>Methanobacteriati</taxon>
        <taxon>Methanobacteriota</taxon>
        <taxon>Stenosarchaea group</taxon>
        <taxon>Halobacteria</taxon>
        <taxon>Halobacteriales</taxon>
        <taxon>Natrialbaceae</taxon>
        <taxon>Natronorubrum</taxon>
    </lineage>
</organism>
<dbReference type="Proteomes" id="UP000185687">
    <property type="component" value="Unassembled WGS sequence"/>
</dbReference>
<accession>A0A1N7FY29</accession>
<protein>
    <submittedName>
        <fullName evidence="2">Uncharacterized protein</fullName>
    </submittedName>
</protein>
<feature type="region of interest" description="Disordered" evidence="1">
    <location>
        <begin position="18"/>
        <end position="80"/>
    </location>
</feature>
<evidence type="ECO:0000313" key="2">
    <source>
        <dbReference type="EMBL" id="SIS05232.1"/>
    </source>
</evidence>
<dbReference type="EMBL" id="FTNP01000008">
    <property type="protein sequence ID" value="SIS05232.1"/>
    <property type="molecule type" value="Genomic_DNA"/>
</dbReference>
<dbReference type="AlphaFoldDB" id="A0A1N7FY29"/>
<proteinExistence type="predicted"/>